<dbReference type="Pfam" id="PF00005">
    <property type="entry name" value="ABC_tran"/>
    <property type="match status" value="1"/>
</dbReference>
<gene>
    <name evidence="6" type="ORF">DLJ58_10290</name>
</gene>
<evidence type="ECO:0000256" key="1">
    <source>
        <dbReference type="ARBA" id="ARBA00005417"/>
    </source>
</evidence>
<keyword evidence="7" id="KW-1185">Reference proteome</keyword>
<dbReference type="PROSITE" id="PS50893">
    <property type="entry name" value="ABC_TRANSPORTER_2"/>
    <property type="match status" value="1"/>
</dbReference>
<dbReference type="InterPro" id="IPR027417">
    <property type="entry name" value="P-loop_NTPase"/>
</dbReference>
<dbReference type="EMBL" id="QGSY01000148">
    <property type="protein sequence ID" value="RQX10897.1"/>
    <property type="molecule type" value="Genomic_DNA"/>
</dbReference>
<comment type="caution">
    <text evidence="6">The sequence shown here is derived from an EMBL/GenBank/DDBJ whole genome shotgun (WGS) entry which is preliminary data.</text>
</comment>
<evidence type="ECO:0000256" key="4">
    <source>
        <dbReference type="ARBA" id="ARBA00022840"/>
    </source>
</evidence>
<keyword evidence="3" id="KW-0547">Nucleotide-binding</keyword>
<dbReference type="OrthoDB" id="5296765at2"/>
<dbReference type="PANTHER" id="PTHR43335:SF4">
    <property type="entry name" value="ABC TRANSPORTER, ATP-BINDING PROTEIN"/>
    <property type="match status" value="1"/>
</dbReference>
<dbReference type="PROSITE" id="PS00211">
    <property type="entry name" value="ABC_TRANSPORTER_1"/>
    <property type="match status" value="1"/>
</dbReference>
<dbReference type="SMART" id="SM00382">
    <property type="entry name" value="AAA"/>
    <property type="match status" value="1"/>
</dbReference>
<keyword evidence="2" id="KW-0813">Transport</keyword>
<comment type="similarity">
    <text evidence="1">Belongs to the ABC transporter superfamily.</text>
</comment>
<dbReference type="PANTHER" id="PTHR43335">
    <property type="entry name" value="ABC TRANSPORTER, ATP-BINDING PROTEIN"/>
    <property type="match status" value="1"/>
</dbReference>
<feature type="domain" description="ABC transporter" evidence="5">
    <location>
        <begin position="6"/>
        <end position="227"/>
    </location>
</feature>
<organism evidence="6 7">
    <name type="scientific">Micromonospora arida</name>
    <dbReference type="NCBI Taxonomy" id="2203715"/>
    <lineage>
        <taxon>Bacteria</taxon>
        <taxon>Bacillati</taxon>
        <taxon>Actinomycetota</taxon>
        <taxon>Actinomycetes</taxon>
        <taxon>Micromonosporales</taxon>
        <taxon>Micromonosporaceae</taxon>
        <taxon>Micromonospora</taxon>
    </lineage>
</organism>
<sequence>MKEPLLALDAVTVGMKSRTILSEVSLRLTPGGWFGLVGPNGCGKTTLMRAALGLLRPLAGTVRLAGTPPPYPTRWASASFGPRLTHPRRRVRTELRLRVSAIGGDRSDLDRAWADTGLTDSRVCCGDLSLGQAQRLAVATALVGQPRLLVLDEPTVGLDAGAVHWLRNRLRRYAAAGGCVWVSSHDLHEVERSADEIAVLGQGRLAYAGPVAGFVGERAVAVHLRSSEPDLLRRVLAQSGARFSEEPDLGVTVHDGDAAQLGRLLAAHQVPLLSMAGPSSDGLRSALDDLVTVAGRPGAEKGRIQ</sequence>
<keyword evidence="4" id="KW-0067">ATP-binding</keyword>
<evidence type="ECO:0000259" key="5">
    <source>
        <dbReference type="PROSITE" id="PS50893"/>
    </source>
</evidence>
<evidence type="ECO:0000256" key="2">
    <source>
        <dbReference type="ARBA" id="ARBA00022448"/>
    </source>
</evidence>
<dbReference type="Proteomes" id="UP000266889">
    <property type="component" value="Unassembled WGS sequence"/>
</dbReference>
<dbReference type="CDD" id="cd03230">
    <property type="entry name" value="ABC_DR_subfamily_A"/>
    <property type="match status" value="1"/>
</dbReference>
<dbReference type="GO" id="GO:0005524">
    <property type="term" value="F:ATP binding"/>
    <property type="evidence" value="ECO:0007669"/>
    <property type="project" value="UniProtKB-KW"/>
</dbReference>
<protein>
    <recommendedName>
        <fullName evidence="5">ABC transporter domain-containing protein</fullName>
    </recommendedName>
</protein>
<dbReference type="Gene3D" id="3.40.50.300">
    <property type="entry name" value="P-loop containing nucleotide triphosphate hydrolases"/>
    <property type="match status" value="1"/>
</dbReference>
<reference evidence="6 7" key="1">
    <citation type="submission" date="2018-05" db="EMBL/GenBank/DDBJ databases">
        <title>Micromonospora from Atacama Desert.</title>
        <authorList>
            <person name="Carro L."/>
            <person name="Goodfellow M."/>
            <person name="Klenk H.-P."/>
        </authorList>
    </citation>
    <scope>NUCLEOTIDE SEQUENCE [LARGE SCALE GENOMIC DNA]</scope>
    <source>
        <strain evidence="6 7">LB32</strain>
    </source>
</reference>
<evidence type="ECO:0000313" key="6">
    <source>
        <dbReference type="EMBL" id="RQX10897.1"/>
    </source>
</evidence>
<proteinExistence type="inferred from homology"/>
<dbReference type="SUPFAM" id="SSF52540">
    <property type="entry name" value="P-loop containing nucleoside triphosphate hydrolases"/>
    <property type="match status" value="1"/>
</dbReference>
<accession>A0A3N9XVJ3</accession>
<dbReference type="GO" id="GO:0016887">
    <property type="term" value="F:ATP hydrolysis activity"/>
    <property type="evidence" value="ECO:0007669"/>
    <property type="project" value="InterPro"/>
</dbReference>
<evidence type="ECO:0000313" key="7">
    <source>
        <dbReference type="Proteomes" id="UP000266889"/>
    </source>
</evidence>
<dbReference type="RefSeq" id="WP_124855184.1">
    <property type="nucleotide sequence ID" value="NZ_JBEXYX010000001.1"/>
</dbReference>
<dbReference type="InterPro" id="IPR003439">
    <property type="entry name" value="ABC_transporter-like_ATP-bd"/>
</dbReference>
<dbReference type="InterPro" id="IPR017871">
    <property type="entry name" value="ABC_transporter-like_CS"/>
</dbReference>
<dbReference type="InterPro" id="IPR003593">
    <property type="entry name" value="AAA+_ATPase"/>
</dbReference>
<evidence type="ECO:0000256" key="3">
    <source>
        <dbReference type="ARBA" id="ARBA00022741"/>
    </source>
</evidence>
<name>A0A3N9XVJ3_9ACTN</name>
<dbReference type="AlphaFoldDB" id="A0A3N9XVJ3"/>